<comment type="subcellular location">
    <subcellularLocation>
        <location evidence="9">Cell membrane</location>
    </subcellularLocation>
    <subcellularLocation>
        <location evidence="1">Membrane</location>
    </subcellularLocation>
</comment>
<keyword evidence="3" id="KW-0812">Transmembrane</keyword>
<dbReference type="Proteomes" id="UP000461162">
    <property type="component" value="Unassembled WGS sequence"/>
</dbReference>
<gene>
    <name evidence="11" type="ORF">GKC30_03280</name>
</gene>
<organism evidence="11 12">
    <name type="scientific">Pseudodesulfovibrio alkaliphilus</name>
    <dbReference type="NCBI Taxonomy" id="2661613"/>
    <lineage>
        <taxon>Bacteria</taxon>
        <taxon>Pseudomonadati</taxon>
        <taxon>Thermodesulfobacteriota</taxon>
        <taxon>Desulfovibrionia</taxon>
        <taxon>Desulfovibrionales</taxon>
        <taxon>Desulfovibrionaceae</taxon>
    </lineage>
</organism>
<dbReference type="SFLD" id="SFLDS00003">
    <property type="entry name" value="Haloacid_Dehalogenase"/>
    <property type="match status" value="1"/>
</dbReference>
<keyword evidence="9" id="KW-0547">Nucleotide-binding</keyword>
<name>A0A7K1KL80_9BACT</name>
<accession>A0A7K1KL80</accession>
<dbReference type="InterPro" id="IPR008250">
    <property type="entry name" value="ATPase_P-typ_transduc_dom_A_sf"/>
</dbReference>
<evidence type="ECO:0000256" key="3">
    <source>
        <dbReference type="ARBA" id="ARBA00022692"/>
    </source>
</evidence>
<dbReference type="InterPro" id="IPR018303">
    <property type="entry name" value="ATPase_P-typ_P_site"/>
</dbReference>
<evidence type="ECO:0000256" key="2">
    <source>
        <dbReference type="ARBA" id="ARBA00006024"/>
    </source>
</evidence>
<evidence type="ECO:0000256" key="4">
    <source>
        <dbReference type="ARBA" id="ARBA00022967"/>
    </source>
</evidence>
<reference evidence="11 12" key="1">
    <citation type="submission" date="2019-11" db="EMBL/GenBank/DDBJ databases">
        <title>Pseudodesulfovibrio alkaliphilus, sp. nov., an alkaliphilic sulfate-reducing bacteria from mud volcano of Taman peninsula, Russia.</title>
        <authorList>
            <person name="Frolova A."/>
            <person name="Merkel A.Y."/>
            <person name="Slobodkin A.I."/>
        </authorList>
    </citation>
    <scope>NUCLEOTIDE SEQUENCE [LARGE SCALE GENOMIC DNA]</scope>
    <source>
        <strain evidence="11 12">F-1</strain>
    </source>
</reference>
<evidence type="ECO:0000313" key="11">
    <source>
        <dbReference type="EMBL" id="MUM76652.1"/>
    </source>
</evidence>
<dbReference type="SFLD" id="SFLDF00027">
    <property type="entry name" value="p-type_atpase"/>
    <property type="match status" value="1"/>
</dbReference>
<dbReference type="RefSeq" id="WP_155932245.1">
    <property type="nucleotide sequence ID" value="NZ_WODC01000001.1"/>
</dbReference>
<evidence type="ECO:0000256" key="9">
    <source>
        <dbReference type="RuleBase" id="RU362081"/>
    </source>
</evidence>
<dbReference type="InterPro" id="IPR051014">
    <property type="entry name" value="Cation_Transport_ATPase_IB"/>
</dbReference>
<dbReference type="Pfam" id="PF00702">
    <property type="entry name" value="Hydrolase"/>
    <property type="match status" value="1"/>
</dbReference>
<keyword evidence="5" id="KW-1133">Transmembrane helix</keyword>
<evidence type="ECO:0000256" key="8">
    <source>
        <dbReference type="ARBA" id="ARBA00047308"/>
    </source>
</evidence>
<dbReference type="SUPFAM" id="SSF56784">
    <property type="entry name" value="HAD-like"/>
    <property type="match status" value="1"/>
</dbReference>
<dbReference type="GO" id="GO:0016463">
    <property type="term" value="F:P-type zinc transporter activity"/>
    <property type="evidence" value="ECO:0007669"/>
    <property type="project" value="UniProtKB-EC"/>
</dbReference>
<protein>
    <recommendedName>
        <fullName evidence="7">P-type Zn(2+) transporter</fullName>
        <ecNumber evidence="7">7.2.2.12</ecNumber>
    </recommendedName>
</protein>
<evidence type="ECO:0000313" key="12">
    <source>
        <dbReference type="Proteomes" id="UP000461162"/>
    </source>
</evidence>
<dbReference type="Gene3D" id="2.70.150.10">
    <property type="entry name" value="Calcium-transporting ATPase, cytoplasmic transduction domain A"/>
    <property type="match status" value="1"/>
</dbReference>
<keyword evidence="9" id="KW-1003">Cell membrane</keyword>
<evidence type="ECO:0000259" key="10">
    <source>
        <dbReference type="Pfam" id="PF00122"/>
    </source>
</evidence>
<evidence type="ECO:0000256" key="7">
    <source>
        <dbReference type="ARBA" id="ARBA00039097"/>
    </source>
</evidence>
<dbReference type="Gene3D" id="3.40.50.1000">
    <property type="entry name" value="HAD superfamily/HAD-like"/>
    <property type="match status" value="1"/>
</dbReference>
<dbReference type="InterPro" id="IPR001757">
    <property type="entry name" value="P_typ_ATPase"/>
</dbReference>
<dbReference type="AlphaFoldDB" id="A0A7K1KL80"/>
<dbReference type="Pfam" id="PF00122">
    <property type="entry name" value="E1-E2_ATPase"/>
    <property type="match status" value="1"/>
</dbReference>
<keyword evidence="12" id="KW-1185">Reference proteome</keyword>
<dbReference type="EMBL" id="WODC01000001">
    <property type="protein sequence ID" value="MUM76652.1"/>
    <property type="molecule type" value="Genomic_DNA"/>
</dbReference>
<dbReference type="GO" id="GO:0015086">
    <property type="term" value="F:cadmium ion transmembrane transporter activity"/>
    <property type="evidence" value="ECO:0007669"/>
    <property type="project" value="TreeGrafter"/>
</dbReference>
<keyword evidence="6" id="KW-0472">Membrane</keyword>
<dbReference type="EC" id="7.2.2.12" evidence="7"/>
<dbReference type="PANTHER" id="PTHR48085">
    <property type="entry name" value="CADMIUM/ZINC-TRANSPORTING ATPASE HMA2-RELATED"/>
    <property type="match status" value="1"/>
</dbReference>
<dbReference type="GO" id="GO:0046872">
    <property type="term" value="F:metal ion binding"/>
    <property type="evidence" value="ECO:0007669"/>
    <property type="project" value="UniProtKB-KW"/>
</dbReference>
<dbReference type="NCBIfam" id="TIGR01525">
    <property type="entry name" value="ATPase-IB_hvy"/>
    <property type="match status" value="1"/>
</dbReference>
<dbReference type="Gene3D" id="3.40.1110.10">
    <property type="entry name" value="Calcium-transporting ATPase, cytoplasmic domain N"/>
    <property type="match status" value="1"/>
</dbReference>
<dbReference type="InterPro" id="IPR036412">
    <property type="entry name" value="HAD-like_sf"/>
</dbReference>
<dbReference type="InterPro" id="IPR023299">
    <property type="entry name" value="ATPase_P-typ_cyto_dom_N"/>
</dbReference>
<sequence>MTDNRITEESAGGLRKPRLVHETGCRLRFRWNRLLDPALKPDWLEAWLANLPGASRARVNPAGRSLVIEYDGKTDHRALIAAALQDVPAEAFGGTRPAEPRRRLIDAAAHGAAAALLPLAPLPVQAVAGTAMGLPHILRGVDTLVNRGLKVRVLDMTTIGVSLLRADFTTAASISAMVILGEYLRTMSDDKSNALLRRLIADPVDTIRVERGGVEVRAGFGEVTAGEVVVCGQGEVVAVDGDIVEGEALLDLGSITGESAPVHVGPGDTVVSGSGVVEGRLRIEARRTGPETSMARIAALMARAAEEPSAAEVRSTRLADALAPITLGLGAALYAATGDLNRALSALTVDFACAVKFPAPVVVRTSMHSAAKLGAIVKTGRGLEALGEVDAVVFDKTGTLTRGIMSVTDIRPVPGGNADHLLRLAAAVEDRHGHPIGRAILAEAQRRGLDIPTPTRTDCSVAHGVSGMVEGILVRVGSRHFIGDDCGIDCSSLEKTASRYRAEGKSLIYVSAGNSLLGVAALRDTLRPEARSVVESLCAGGVRTVVLLTGDHAATAKSLAAELPLIDAIHSGLTPEEKALEVQRLKEAGHTVAVVGDGINDAPAFAAADVGICMSRATGLARDSAQVVLTRDSLEPLADVHRLARRSGAILQRCFAEGVTVNVGLLLAASAGYLSPATAAAIHNANTFALLGVAAHASSRPLAP</sequence>
<proteinExistence type="inferred from homology"/>
<dbReference type="SUPFAM" id="SSF81653">
    <property type="entry name" value="Calcium ATPase, transduction domain A"/>
    <property type="match status" value="1"/>
</dbReference>
<comment type="catalytic activity">
    <reaction evidence="8">
        <text>Zn(2+)(in) + ATP + H2O = Zn(2+)(out) + ADP + phosphate + H(+)</text>
        <dbReference type="Rhea" id="RHEA:20621"/>
        <dbReference type="ChEBI" id="CHEBI:15377"/>
        <dbReference type="ChEBI" id="CHEBI:15378"/>
        <dbReference type="ChEBI" id="CHEBI:29105"/>
        <dbReference type="ChEBI" id="CHEBI:30616"/>
        <dbReference type="ChEBI" id="CHEBI:43474"/>
        <dbReference type="ChEBI" id="CHEBI:456216"/>
        <dbReference type="EC" id="7.2.2.12"/>
    </reaction>
</comment>
<keyword evidence="9" id="KW-0067">ATP-binding</keyword>
<keyword evidence="4" id="KW-1278">Translocase</keyword>
<dbReference type="PRINTS" id="PR00119">
    <property type="entry name" value="CATATPASE"/>
</dbReference>
<evidence type="ECO:0000256" key="6">
    <source>
        <dbReference type="ARBA" id="ARBA00023136"/>
    </source>
</evidence>
<dbReference type="GO" id="GO:0016887">
    <property type="term" value="F:ATP hydrolysis activity"/>
    <property type="evidence" value="ECO:0007669"/>
    <property type="project" value="InterPro"/>
</dbReference>
<dbReference type="PANTHER" id="PTHR48085:SF5">
    <property type="entry name" value="CADMIUM_ZINC-TRANSPORTING ATPASE HMA4-RELATED"/>
    <property type="match status" value="1"/>
</dbReference>
<dbReference type="SFLD" id="SFLDG00002">
    <property type="entry name" value="C1.7:_P-type_atpase_like"/>
    <property type="match status" value="1"/>
</dbReference>
<feature type="domain" description="P-type ATPase A" evidence="10">
    <location>
        <begin position="206"/>
        <end position="301"/>
    </location>
</feature>
<comment type="similarity">
    <text evidence="2 9">Belongs to the cation transport ATPase (P-type) (TC 3.A.3) family. Type IB subfamily.</text>
</comment>
<evidence type="ECO:0000256" key="1">
    <source>
        <dbReference type="ARBA" id="ARBA00004370"/>
    </source>
</evidence>
<dbReference type="InterPro" id="IPR044492">
    <property type="entry name" value="P_typ_ATPase_HD_dom"/>
</dbReference>
<dbReference type="InterPro" id="IPR027256">
    <property type="entry name" value="P-typ_ATPase_IB"/>
</dbReference>
<dbReference type="PROSITE" id="PS00154">
    <property type="entry name" value="ATPASE_E1_E2"/>
    <property type="match status" value="1"/>
</dbReference>
<dbReference type="GO" id="GO:0005524">
    <property type="term" value="F:ATP binding"/>
    <property type="evidence" value="ECO:0007669"/>
    <property type="project" value="UniProtKB-UniRule"/>
</dbReference>
<dbReference type="InterPro" id="IPR023214">
    <property type="entry name" value="HAD_sf"/>
</dbReference>
<comment type="caution">
    <text evidence="11">The sequence shown here is derived from an EMBL/GenBank/DDBJ whole genome shotgun (WGS) entry which is preliminary data.</text>
</comment>
<dbReference type="InterPro" id="IPR059000">
    <property type="entry name" value="ATPase_P-type_domA"/>
</dbReference>
<dbReference type="GO" id="GO:0005886">
    <property type="term" value="C:plasma membrane"/>
    <property type="evidence" value="ECO:0007669"/>
    <property type="project" value="UniProtKB-SubCell"/>
</dbReference>
<keyword evidence="9" id="KW-0479">Metal-binding</keyword>
<dbReference type="NCBIfam" id="TIGR01494">
    <property type="entry name" value="ATPase_P-type"/>
    <property type="match status" value="1"/>
</dbReference>
<evidence type="ECO:0000256" key="5">
    <source>
        <dbReference type="ARBA" id="ARBA00022989"/>
    </source>
</evidence>